<feature type="compositionally biased region" description="Basic residues" evidence="1">
    <location>
        <begin position="73"/>
        <end position="88"/>
    </location>
</feature>
<sequence>MSEKVQGAITKQVFGESLDSLQGTKFDQSMPVGVNAEMLDKSVKSTDENSTENLKGAYFTPHPPEKPKDSNKKGPRRNKNKKRFSRRSNRVDLKSESSEDEKLYTNPEGLDHRTTGSKLPPLSKSIGNDFEARQNSETIDRAGINRPVDKNFGHVNPLTLNLKPLSPIKDNQKVVDNFKAKQSLERGKHELRERGPLKPYNPIERVSGLDDTNGRTNTGKVVNNLDSGNPTRPNNITNNEGNDVDDKSENTLTSVSSNDSSSDIDSDSQISPVNDTNIPNTQLSHKAPCDTPPAHHRHHHRSSLSLNSVRDYPQQVDRHSDTEAIRRGRAGNHQSNKAFWDKAKVVTLLPRVPADRARDRNSNFVKEELEKYLPERKLMVFVGTWNMHGEKQLPVFVDDFLLPECCKFMQDLYVIGSQESTPQRKEWEIKLQEALGPSHVLIYSCQFGVLHLAMYLRRELVWFCSGVEQATVATRPGHMIKTKGAIGLSLSIFGTSFLFINSHFTAHEQKCKERIGDYCLIRKTLSLPLNYPEPANHASDVTSRFNQVFWLGDFNFRVEERHGVVEKFLTQCEEDDDPNYEELVAKDQMTKLMKKNGVFEHFEEAKINFPPTYRFDINPDDPGHYSSVRVPSWT</sequence>
<name>A0A6S7HXT7_PARCT</name>
<dbReference type="GO" id="GO:0016791">
    <property type="term" value="F:phosphatase activity"/>
    <property type="evidence" value="ECO:0007669"/>
    <property type="project" value="InterPro"/>
</dbReference>
<feature type="compositionally biased region" description="Basic and acidic residues" evidence="1">
    <location>
        <begin position="89"/>
        <end position="114"/>
    </location>
</feature>
<dbReference type="InterPro" id="IPR053321">
    <property type="entry name" value="IPP-5-Phosphatase_Type_IV"/>
</dbReference>
<dbReference type="AlphaFoldDB" id="A0A6S7HXT7"/>
<evidence type="ECO:0000256" key="1">
    <source>
        <dbReference type="SAM" id="MobiDB-lite"/>
    </source>
</evidence>
<accession>A0A6S7HXT7</accession>
<dbReference type="PANTHER" id="PTHR47039">
    <property type="entry name" value="INOSITOL POLYPHOSPHATE 5-PHOSPHATASE E"/>
    <property type="match status" value="1"/>
</dbReference>
<dbReference type="OrthoDB" id="2248459at2759"/>
<feature type="compositionally biased region" description="Basic and acidic residues" evidence="1">
    <location>
        <begin position="63"/>
        <end position="72"/>
    </location>
</feature>
<dbReference type="PANTHER" id="PTHR47039:SF1">
    <property type="entry name" value="INOSITOL POLYPHOSPHATE 5-PHOSPHATASE E"/>
    <property type="match status" value="1"/>
</dbReference>
<dbReference type="Gene3D" id="3.60.10.10">
    <property type="entry name" value="Endonuclease/exonuclease/phosphatase"/>
    <property type="match status" value="1"/>
</dbReference>
<protein>
    <submittedName>
        <fullName evidence="2">72 kDa inositol polyphosphate 5-phosphatase-like</fullName>
    </submittedName>
</protein>
<keyword evidence="3" id="KW-1185">Reference proteome</keyword>
<feature type="non-terminal residue" evidence="2">
    <location>
        <position position="1"/>
    </location>
</feature>
<evidence type="ECO:0000313" key="2">
    <source>
        <dbReference type="EMBL" id="CAB4008270.1"/>
    </source>
</evidence>
<feature type="region of interest" description="Disordered" evidence="1">
    <location>
        <begin position="37"/>
        <end position="134"/>
    </location>
</feature>
<feature type="region of interest" description="Disordered" evidence="1">
    <location>
        <begin position="185"/>
        <end position="313"/>
    </location>
</feature>
<organism evidence="2 3">
    <name type="scientific">Paramuricea clavata</name>
    <name type="common">Red gorgonian</name>
    <name type="synonym">Violescent sea-whip</name>
    <dbReference type="NCBI Taxonomy" id="317549"/>
    <lineage>
        <taxon>Eukaryota</taxon>
        <taxon>Metazoa</taxon>
        <taxon>Cnidaria</taxon>
        <taxon>Anthozoa</taxon>
        <taxon>Octocorallia</taxon>
        <taxon>Malacalcyonacea</taxon>
        <taxon>Plexauridae</taxon>
        <taxon>Paramuricea</taxon>
    </lineage>
</organism>
<feature type="compositionally biased region" description="Polar residues" evidence="1">
    <location>
        <begin position="214"/>
        <end position="241"/>
    </location>
</feature>
<dbReference type="SUPFAM" id="SSF56219">
    <property type="entry name" value="DNase I-like"/>
    <property type="match status" value="1"/>
</dbReference>
<dbReference type="EMBL" id="CACRXK020006073">
    <property type="protein sequence ID" value="CAB4008270.1"/>
    <property type="molecule type" value="Genomic_DNA"/>
</dbReference>
<feature type="compositionally biased region" description="Polar residues" evidence="1">
    <location>
        <begin position="272"/>
        <end position="284"/>
    </location>
</feature>
<dbReference type="GO" id="GO:0046856">
    <property type="term" value="P:phosphatidylinositol dephosphorylation"/>
    <property type="evidence" value="ECO:0007669"/>
    <property type="project" value="InterPro"/>
</dbReference>
<dbReference type="Pfam" id="PF22669">
    <property type="entry name" value="Exo_endo_phos2"/>
    <property type="match status" value="1"/>
</dbReference>
<comment type="caution">
    <text evidence="2">The sequence shown here is derived from an EMBL/GenBank/DDBJ whole genome shotgun (WGS) entry which is preliminary data.</text>
</comment>
<feature type="compositionally biased region" description="Basic and acidic residues" evidence="1">
    <location>
        <begin position="185"/>
        <end position="196"/>
    </location>
</feature>
<gene>
    <name evidence="2" type="ORF">PACLA_8A086295</name>
</gene>
<proteinExistence type="predicted"/>
<dbReference type="SMART" id="SM00128">
    <property type="entry name" value="IPPc"/>
    <property type="match status" value="1"/>
</dbReference>
<reference evidence="2" key="1">
    <citation type="submission" date="2020-04" db="EMBL/GenBank/DDBJ databases">
        <authorList>
            <person name="Alioto T."/>
            <person name="Alioto T."/>
            <person name="Gomez Garrido J."/>
        </authorList>
    </citation>
    <scope>NUCLEOTIDE SEQUENCE</scope>
    <source>
        <strain evidence="2">A484AB</strain>
    </source>
</reference>
<dbReference type="InterPro" id="IPR000300">
    <property type="entry name" value="IPPc"/>
</dbReference>
<evidence type="ECO:0000313" key="3">
    <source>
        <dbReference type="Proteomes" id="UP001152795"/>
    </source>
</evidence>
<dbReference type="Proteomes" id="UP001152795">
    <property type="component" value="Unassembled WGS sequence"/>
</dbReference>
<feature type="compositionally biased region" description="Low complexity" evidence="1">
    <location>
        <begin position="254"/>
        <end position="271"/>
    </location>
</feature>
<dbReference type="InterPro" id="IPR036691">
    <property type="entry name" value="Endo/exonu/phosph_ase_sf"/>
</dbReference>
<feature type="compositionally biased region" description="Basic and acidic residues" evidence="1">
    <location>
        <begin position="38"/>
        <end position="47"/>
    </location>
</feature>